<sequence>MIKVVVVVCAAILLAGCGTVNYVPQEYVISAERIPNFDVNGSVLVQNIQTDQEQRKFFSGAADWTGDYKTVTDHLVMQLNKEIAIHGKVIGRDKKKVLQVKVVQLAAVQHAFHFTSSMQVNVKLGDGAETTVRVSQGSPSDMWRVLNGTLALGVIDILKDPKVKAYLAN</sequence>
<dbReference type="RefSeq" id="WP_125241843.1">
    <property type="nucleotide sequence ID" value="NZ_RSED01000002.1"/>
</dbReference>
<evidence type="ECO:0008006" key="3">
    <source>
        <dbReference type="Google" id="ProtNLM"/>
    </source>
</evidence>
<reference evidence="1 2" key="1">
    <citation type="submission" date="2018-12" db="EMBL/GenBank/DDBJ databases">
        <title>The whole draft genome of Aquabacterium sp. SJQ9.</title>
        <authorList>
            <person name="Sun L."/>
            <person name="Gao X."/>
            <person name="Chen W."/>
            <person name="Huang K."/>
        </authorList>
    </citation>
    <scope>NUCLEOTIDE SEQUENCE [LARGE SCALE GENOMIC DNA]</scope>
    <source>
        <strain evidence="1 2">SJQ9</strain>
    </source>
</reference>
<gene>
    <name evidence="1" type="ORF">EIP75_03505</name>
</gene>
<keyword evidence="2" id="KW-1185">Reference proteome</keyword>
<comment type="caution">
    <text evidence="1">The sequence shown here is derived from an EMBL/GenBank/DDBJ whole genome shotgun (WGS) entry which is preliminary data.</text>
</comment>
<accession>A0A3R8T4F1</accession>
<dbReference type="PROSITE" id="PS51257">
    <property type="entry name" value="PROKAR_LIPOPROTEIN"/>
    <property type="match status" value="1"/>
</dbReference>
<dbReference type="Proteomes" id="UP000269265">
    <property type="component" value="Unassembled WGS sequence"/>
</dbReference>
<protein>
    <recommendedName>
        <fullName evidence="3">Lipoprotein</fullName>
    </recommendedName>
</protein>
<proteinExistence type="predicted"/>
<evidence type="ECO:0000313" key="1">
    <source>
        <dbReference type="EMBL" id="RRS05936.1"/>
    </source>
</evidence>
<name>A0A3R8T4F1_9BURK</name>
<dbReference type="EMBL" id="RSED01000002">
    <property type="protein sequence ID" value="RRS05936.1"/>
    <property type="molecule type" value="Genomic_DNA"/>
</dbReference>
<dbReference type="AlphaFoldDB" id="A0A3R8T4F1"/>
<organism evidence="1 2">
    <name type="scientific">Aquabacterium soli</name>
    <dbReference type="NCBI Taxonomy" id="2493092"/>
    <lineage>
        <taxon>Bacteria</taxon>
        <taxon>Pseudomonadati</taxon>
        <taxon>Pseudomonadota</taxon>
        <taxon>Betaproteobacteria</taxon>
        <taxon>Burkholderiales</taxon>
        <taxon>Aquabacterium</taxon>
    </lineage>
</organism>
<evidence type="ECO:0000313" key="2">
    <source>
        <dbReference type="Proteomes" id="UP000269265"/>
    </source>
</evidence>
<dbReference type="OrthoDB" id="9553587at2"/>